<dbReference type="PRINTS" id="PR00038">
    <property type="entry name" value="HTHLUXR"/>
</dbReference>
<dbReference type="InterPro" id="IPR016032">
    <property type="entry name" value="Sig_transdc_resp-reg_C-effctor"/>
</dbReference>
<proteinExistence type="predicted"/>
<evidence type="ECO:0000256" key="2">
    <source>
        <dbReference type="ARBA" id="ARBA00022840"/>
    </source>
</evidence>
<dbReference type="Proteomes" id="UP001551176">
    <property type="component" value="Unassembled WGS sequence"/>
</dbReference>
<reference evidence="4 5" key="1">
    <citation type="submission" date="2024-06" db="EMBL/GenBank/DDBJ databases">
        <title>The Natural Products Discovery Center: Release of the First 8490 Sequenced Strains for Exploring Actinobacteria Biosynthetic Diversity.</title>
        <authorList>
            <person name="Kalkreuter E."/>
            <person name="Kautsar S.A."/>
            <person name="Yang D."/>
            <person name="Bader C.D."/>
            <person name="Teijaro C.N."/>
            <person name="Fluegel L."/>
            <person name="Davis C.M."/>
            <person name="Simpson J.R."/>
            <person name="Lauterbach L."/>
            <person name="Steele A.D."/>
            <person name="Gui C."/>
            <person name="Meng S."/>
            <person name="Li G."/>
            <person name="Viehrig K."/>
            <person name="Ye F."/>
            <person name="Su P."/>
            <person name="Kiefer A.F."/>
            <person name="Nichols A."/>
            <person name="Cepeda A.J."/>
            <person name="Yan W."/>
            <person name="Fan B."/>
            <person name="Jiang Y."/>
            <person name="Adhikari A."/>
            <person name="Zheng C.-J."/>
            <person name="Schuster L."/>
            <person name="Cowan T.M."/>
            <person name="Smanski M.J."/>
            <person name="Chevrette M.G."/>
            <person name="De Carvalho L.P.S."/>
            <person name="Shen B."/>
        </authorList>
    </citation>
    <scope>NUCLEOTIDE SEQUENCE [LARGE SCALE GENOMIC DNA]</scope>
    <source>
        <strain evidence="4 5">NPDC046838</strain>
    </source>
</reference>
<dbReference type="Pfam" id="PF13191">
    <property type="entry name" value="AAA_16"/>
    <property type="match status" value="1"/>
</dbReference>
<evidence type="ECO:0000313" key="5">
    <source>
        <dbReference type="Proteomes" id="UP001551176"/>
    </source>
</evidence>
<keyword evidence="1" id="KW-0547">Nucleotide-binding</keyword>
<dbReference type="InterPro" id="IPR036388">
    <property type="entry name" value="WH-like_DNA-bd_sf"/>
</dbReference>
<dbReference type="Pfam" id="PF00196">
    <property type="entry name" value="GerE"/>
    <property type="match status" value="1"/>
</dbReference>
<comment type="caution">
    <text evidence="4">The sequence shown here is derived from an EMBL/GenBank/DDBJ whole genome shotgun (WGS) entry which is preliminary data.</text>
</comment>
<evidence type="ECO:0000313" key="4">
    <source>
        <dbReference type="EMBL" id="MEU6826136.1"/>
    </source>
</evidence>
<keyword evidence="5" id="KW-1185">Reference proteome</keyword>
<evidence type="ECO:0000256" key="1">
    <source>
        <dbReference type="ARBA" id="ARBA00022741"/>
    </source>
</evidence>
<dbReference type="PROSITE" id="PS50043">
    <property type="entry name" value="HTH_LUXR_2"/>
    <property type="match status" value="1"/>
</dbReference>
<dbReference type="Gene3D" id="3.40.50.300">
    <property type="entry name" value="P-loop containing nucleotide triphosphate hydrolases"/>
    <property type="match status" value="1"/>
</dbReference>
<organism evidence="4 5">
    <name type="scientific">Streptomyces atriruber</name>
    <dbReference type="NCBI Taxonomy" id="545121"/>
    <lineage>
        <taxon>Bacteria</taxon>
        <taxon>Bacillati</taxon>
        <taxon>Actinomycetota</taxon>
        <taxon>Actinomycetes</taxon>
        <taxon>Kitasatosporales</taxon>
        <taxon>Streptomycetaceae</taxon>
        <taxon>Streptomyces</taxon>
    </lineage>
</organism>
<dbReference type="InterPro" id="IPR027417">
    <property type="entry name" value="P-loop_NTPase"/>
</dbReference>
<dbReference type="PANTHER" id="PTHR16305">
    <property type="entry name" value="TESTICULAR SOLUBLE ADENYLYL CYCLASE"/>
    <property type="match status" value="1"/>
</dbReference>
<dbReference type="InterPro" id="IPR041664">
    <property type="entry name" value="AAA_16"/>
</dbReference>
<dbReference type="CDD" id="cd06170">
    <property type="entry name" value="LuxR_C_like"/>
    <property type="match status" value="1"/>
</dbReference>
<dbReference type="SUPFAM" id="SSF46894">
    <property type="entry name" value="C-terminal effector domain of the bipartite response regulators"/>
    <property type="match status" value="1"/>
</dbReference>
<dbReference type="RefSeq" id="WP_359357123.1">
    <property type="nucleotide sequence ID" value="NZ_JBEYXV010000024.1"/>
</dbReference>
<dbReference type="InterPro" id="IPR000792">
    <property type="entry name" value="Tscrpt_reg_LuxR_C"/>
</dbReference>
<name>A0ABV3BYP4_9ACTN</name>
<protein>
    <submittedName>
        <fullName evidence="4">LuxR family transcriptional regulator</fullName>
    </submittedName>
</protein>
<dbReference type="PANTHER" id="PTHR16305:SF35">
    <property type="entry name" value="TRANSCRIPTIONAL ACTIVATOR DOMAIN"/>
    <property type="match status" value="1"/>
</dbReference>
<dbReference type="Gene3D" id="1.10.10.10">
    <property type="entry name" value="Winged helix-like DNA-binding domain superfamily/Winged helix DNA-binding domain"/>
    <property type="match status" value="1"/>
</dbReference>
<dbReference type="EMBL" id="JBEYXV010000024">
    <property type="protein sequence ID" value="MEU6826136.1"/>
    <property type="molecule type" value="Genomic_DNA"/>
</dbReference>
<gene>
    <name evidence="4" type="ORF">ABZ921_36455</name>
</gene>
<sequence length="905" mass="95650">MFERETQWDRLQEAWQGCADGRTAVVLVEGAAGCGTTQLLRRLTRHAAEGGAHILHAQTASGSPQPPHGVLRRLLHALPAELRPPHSAPGRCTPEEFAAAVRTLAARAPVVVCVDDLQDCDPPSLEHLVQLSRSPHRAPVLLALGQVLGVRGPHAPAPGAPFLHHEEFRRIRVGRLSPRGTALAATSAAGTGPVPAALRLYELTGGNPLLCKALLDETAETAEGATARGEGGGPGPAPDGPFLQAAAACLRRSGPAAGRLAQALAVLGPDASADRAARTAGLTPRTTAHARDVLDAAGLATRWHLRHPAVAAAVLAAPAPHALSALYARAAHILHADGAPATTTARRLLLAHTPAHSTASSTGRPGAAEADGWAVAVLVEAARQALVEDDSAAAVDCLRLARHLSPPGPGRCTLDLRLAELVRRTDPARAEQQLTAPLETLARGELGYRDAALLGRTLLAQGRIEQAGAALEHAERRRAAGERGEDPLRGLLPLAPACADPRSGPAPGTGPLRAATALLWPPAPAGRDETAVERALKDTPLTHRTLDLVLREIRTLVHADHNDRALVWCQKLQAEADRERAPGWFAALGLLHAQALLRLGDPRGARRAAATATEAVEDRGGLVLSALAAVEIAAYTATGEYDAAARHLELPLPDALFDSVHALDLLRARGHYYLATHHPTAALAEFLDAGRLARRWGLDHPRHLPWRTDAAGALLHLGERERAARLIAEQGDLPTGRDPRPQGAALRLRAALAPLAERPGLLTRALEELRRCGDRLEHAHALADLADALQLADEGNRAGILARRAWHLAADCGARALCERLRPGRTDLRTAAAAGPGPSPAGAGRLTEPEQRVAALAAFGYTNREISAKLYVTTSTIEQHLTKIYRKLGISRRSQLPLDLEYDVP</sequence>
<dbReference type="SMART" id="SM00421">
    <property type="entry name" value="HTH_LUXR"/>
    <property type="match status" value="1"/>
</dbReference>
<accession>A0ABV3BYP4</accession>
<evidence type="ECO:0000259" key="3">
    <source>
        <dbReference type="PROSITE" id="PS50043"/>
    </source>
</evidence>
<dbReference type="SUPFAM" id="SSF52540">
    <property type="entry name" value="P-loop containing nucleoside triphosphate hydrolases"/>
    <property type="match status" value="1"/>
</dbReference>
<feature type="domain" description="HTH luxR-type" evidence="3">
    <location>
        <begin position="839"/>
        <end position="905"/>
    </location>
</feature>
<keyword evidence="2" id="KW-0067">ATP-binding</keyword>